<gene>
    <name evidence="2" type="ORF">M9Y10_009413</name>
</gene>
<dbReference type="PANTHER" id="PTHR43739">
    <property type="entry name" value="XYLOGLUCANASE (EUROFUNG)"/>
    <property type="match status" value="1"/>
</dbReference>
<dbReference type="SUPFAM" id="SSF110296">
    <property type="entry name" value="Oligoxyloglucan reducing end-specific cellobiohydrolase"/>
    <property type="match status" value="1"/>
</dbReference>
<dbReference type="EMBL" id="JAPFFF010000015">
    <property type="protein sequence ID" value="KAK8866450.1"/>
    <property type="molecule type" value="Genomic_DNA"/>
</dbReference>
<comment type="caution">
    <text evidence="2">The sequence shown here is derived from an EMBL/GenBank/DDBJ whole genome shotgun (WGS) entry which is preliminary data.</text>
</comment>
<accession>A0ABR2INA6</accession>
<evidence type="ECO:0000313" key="3">
    <source>
        <dbReference type="Proteomes" id="UP001470230"/>
    </source>
</evidence>
<dbReference type="InterPro" id="IPR052025">
    <property type="entry name" value="Xyloglucanase_GH74"/>
</dbReference>
<evidence type="ECO:0008006" key="4">
    <source>
        <dbReference type="Google" id="ProtNLM"/>
    </source>
</evidence>
<proteinExistence type="predicted"/>
<organism evidence="2 3">
    <name type="scientific">Tritrichomonas musculus</name>
    <dbReference type="NCBI Taxonomy" id="1915356"/>
    <lineage>
        <taxon>Eukaryota</taxon>
        <taxon>Metamonada</taxon>
        <taxon>Parabasalia</taxon>
        <taxon>Tritrichomonadida</taxon>
        <taxon>Tritrichomonadidae</taxon>
        <taxon>Tritrichomonas</taxon>
    </lineage>
</organism>
<name>A0ABR2INA6_9EUKA</name>
<keyword evidence="1" id="KW-0472">Membrane</keyword>
<reference evidence="2 3" key="1">
    <citation type="submission" date="2024-04" db="EMBL/GenBank/DDBJ databases">
        <title>Tritrichomonas musculus Genome.</title>
        <authorList>
            <person name="Alves-Ferreira E."/>
            <person name="Grigg M."/>
            <person name="Lorenzi H."/>
            <person name="Galac M."/>
        </authorList>
    </citation>
    <scope>NUCLEOTIDE SEQUENCE [LARGE SCALE GENOMIC DNA]</scope>
    <source>
        <strain evidence="2 3">EAF2021</strain>
    </source>
</reference>
<dbReference type="PANTHER" id="PTHR43739:SF5">
    <property type="entry name" value="EXO-ALPHA-SIALIDASE"/>
    <property type="match status" value="1"/>
</dbReference>
<feature type="transmembrane region" description="Helical" evidence="1">
    <location>
        <begin position="32"/>
        <end position="56"/>
    </location>
</feature>
<protein>
    <recommendedName>
        <fullName evidence="4">Sortilin N-terminal domain-containing protein</fullName>
    </recommendedName>
</protein>
<evidence type="ECO:0000256" key="1">
    <source>
        <dbReference type="SAM" id="Phobius"/>
    </source>
</evidence>
<dbReference type="InterPro" id="IPR015943">
    <property type="entry name" value="WD40/YVTN_repeat-like_dom_sf"/>
</dbReference>
<keyword evidence="1" id="KW-1133">Transmembrane helix</keyword>
<dbReference type="Gene3D" id="2.130.10.10">
    <property type="entry name" value="YVTN repeat-like/Quinoprotein amine dehydrogenase"/>
    <property type="match status" value="2"/>
</dbReference>
<keyword evidence="1" id="KW-0812">Transmembrane</keyword>
<keyword evidence="3" id="KW-1185">Reference proteome</keyword>
<dbReference type="CDD" id="cd15482">
    <property type="entry name" value="Sialidase_non-viral"/>
    <property type="match status" value="1"/>
</dbReference>
<dbReference type="Proteomes" id="UP001470230">
    <property type="component" value="Unassembled WGS sequence"/>
</dbReference>
<evidence type="ECO:0000313" key="2">
    <source>
        <dbReference type="EMBL" id="KAK8866450.1"/>
    </source>
</evidence>
<sequence>MYNSLVDTEDGKSLSSLSSQELSLLQKKKKRLCIIFWIIFAIIIVISIALLLYFFVFTHVIEKMYWREVLHCRKGFEDKTSPMQFATLYNTKRGVILCGGGSDIHQDTARPTLFRSEDDGETWSPVLVGDKNMFSLYSFMEYPPESEHFIGLIPDFFARSYDNGKSWNISTLNRTGFSMNFNKENKKTVIISKNPDEIYRSEDGNFNFESINYCHCNGTTNIITKNGNMISKSNSQCQKNKIHTKNKKMVRFNSILSDDYEDSAGCDNLRAITYAGNNTWYMGVGGDRNEGIGFNAHARVFKSVDDGKTWSCVFDLESINTPYRTIFSVFAYNDKEVLIGTDRDETNLTVTFNHPGIYKTTDGGNTWKHILDTYESFDPTITIVRSFYLSNDGKLLFACLDCSYSSTKTWSDEPDKNKNSIIIVSKDRGETWELFIRTETKRLYWTTETLDGNFLASTGEYGQILKSSFKKERHSRGNHN</sequence>